<comment type="caution">
    <text evidence="1">The sequence shown here is derived from an EMBL/GenBank/DDBJ whole genome shotgun (WGS) entry which is preliminary data.</text>
</comment>
<proteinExistence type="predicted"/>
<reference evidence="1" key="1">
    <citation type="journal article" date="2021" name="bioRxiv">
        <title>Whole Genome Assembly and Annotation of Northern Wild Rice, Zizania palustris L., Supports a Whole Genome Duplication in the Zizania Genus.</title>
        <authorList>
            <person name="Haas M."/>
            <person name="Kono T."/>
            <person name="Macchietto M."/>
            <person name="Millas R."/>
            <person name="McGilp L."/>
            <person name="Shao M."/>
            <person name="Duquette J."/>
            <person name="Hirsch C.N."/>
            <person name="Kimball J."/>
        </authorList>
    </citation>
    <scope>NUCLEOTIDE SEQUENCE</scope>
    <source>
        <tissue evidence="1">Fresh leaf tissue</tissue>
    </source>
</reference>
<dbReference type="AlphaFoldDB" id="A0A8J5V2Z6"/>
<protein>
    <submittedName>
        <fullName evidence="1">Uncharacterized protein</fullName>
    </submittedName>
</protein>
<organism evidence="1 2">
    <name type="scientific">Zizania palustris</name>
    <name type="common">Northern wild rice</name>
    <dbReference type="NCBI Taxonomy" id="103762"/>
    <lineage>
        <taxon>Eukaryota</taxon>
        <taxon>Viridiplantae</taxon>
        <taxon>Streptophyta</taxon>
        <taxon>Embryophyta</taxon>
        <taxon>Tracheophyta</taxon>
        <taxon>Spermatophyta</taxon>
        <taxon>Magnoliopsida</taxon>
        <taxon>Liliopsida</taxon>
        <taxon>Poales</taxon>
        <taxon>Poaceae</taxon>
        <taxon>BOP clade</taxon>
        <taxon>Oryzoideae</taxon>
        <taxon>Oryzeae</taxon>
        <taxon>Zizaniinae</taxon>
        <taxon>Zizania</taxon>
    </lineage>
</organism>
<evidence type="ECO:0000313" key="1">
    <source>
        <dbReference type="EMBL" id="KAG8044221.1"/>
    </source>
</evidence>
<sequence>SCCMPIFLAHHSILISLYSVIVANSGIPVIFCFSFENLDGVFHCQHAALLKLKHFDRQ</sequence>
<accession>A0A8J5V2Z6</accession>
<dbReference type="Proteomes" id="UP000729402">
    <property type="component" value="Unassembled WGS sequence"/>
</dbReference>
<reference evidence="1" key="2">
    <citation type="submission" date="2021-02" db="EMBL/GenBank/DDBJ databases">
        <authorList>
            <person name="Kimball J.A."/>
            <person name="Haas M.W."/>
            <person name="Macchietto M."/>
            <person name="Kono T."/>
            <person name="Duquette J."/>
            <person name="Shao M."/>
        </authorList>
    </citation>
    <scope>NUCLEOTIDE SEQUENCE</scope>
    <source>
        <tissue evidence="1">Fresh leaf tissue</tissue>
    </source>
</reference>
<dbReference type="EMBL" id="JAAALK010000836">
    <property type="protein sequence ID" value="KAG8044221.1"/>
    <property type="molecule type" value="Genomic_DNA"/>
</dbReference>
<feature type="non-terminal residue" evidence="1">
    <location>
        <position position="1"/>
    </location>
</feature>
<name>A0A8J5V2Z6_ZIZPA</name>
<keyword evidence="2" id="KW-1185">Reference proteome</keyword>
<gene>
    <name evidence="1" type="ORF">GUJ93_ZPchr0226g7151</name>
</gene>
<evidence type="ECO:0000313" key="2">
    <source>
        <dbReference type="Proteomes" id="UP000729402"/>
    </source>
</evidence>